<dbReference type="InterPro" id="IPR001087">
    <property type="entry name" value="GDSL"/>
</dbReference>
<sequence length="403" mass="43537">MRNIKFLYLVVLATIFWQCELSVDEFQPTAGELDLSSYVALGDSYSAGYTDGALGHESQLQSLPSILAQQFALAGGGEFRQPLMPEGTSVGTTVIDQAGNLNGYLKLNVIGGTLAPLPTLGNKAVFADLIGDEGPFNNMAVPGAKSFHLLASEFGNPNLGQGNYNPYYTRFASQPGISNVVSDALRAGPTFFSLWIGGNDVLGYALTGGTSDEITSEMFFSAYVNSIVNSLTSGNTNGVIANIPAIDALPYFSYLTSGEYTPFLVEDVSVEAGYRPLTAKEKILLPAAGSLATGMGSSIENPIPEHLYLSESQLSAINDAILAYNVTLKEIAEENNLAFVDMYSLMEKLKTGLAWMEMFTPMLLFPAVFFLWMVFMPLTEDTPLLPTNLFGPLMRSMMRVSLW</sequence>
<dbReference type="Proteomes" id="UP000032900">
    <property type="component" value="Unassembled WGS sequence"/>
</dbReference>
<feature type="transmembrane region" description="Helical" evidence="1">
    <location>
        <begin position="353"/>
        <end position="375"/>
    </location>
</feature>
<keyword evidence="1" id="KW-0812">Transmembrane</keyword>
<comment type="caution">
    <text evidence="2">The sequence shown here is derived from an EMBL/GenBank/DDBJ whole genome shotgun (WGS) entry which is preliminary data.</text>
</comment>
<gene>
    <name evidence="2" type="ORF">JCM15548_1821</name>
</gene>
<dbReference type="Gene3D" id="3.40.50.1110">
    <property type="entry name" value="SGNH hydrolase"/>
    <property type="match status" value="1"/>
</dbReference>
<dbReference type="SUPFAM" id="SSF52266">
    <property type="entry name" value="SGNH hydrolase"/>
    <property type="match status" value="1"/>
</dbReference>
<evidence type="ECO:0000256" key="1">
    <source>
        <dbReference type="SAM" id="Phobius"/>
    </source>
</evidence>
<dbReference type="STRING" id="1236989.JCM15548_1821"/>
<proteinExistence type="predicted"/>
<reference evidence="2 3" key="1">
    <citation type="journal article" date="2015" name="Microbes Environ.">
        <title>Distribution and evolution of nitrogen fixation genes in the phylum bacteroidetes.</title>
        <authorList>
            <person name="Inoue J."/>
            <person name="Oshima K."/>
            <person name="Suda W."/>
            <person name="Sakamoto M."/>
            <person name="Iino T."/>
            <person name="Noda S."/>
            <person name="Hongoh Y."/>
            <person name="Hattori M."/>
            <person name="Ohkuma M."/>
        </authorList>
    </citation>
    <scope>NUCLEOTIDE SEQUENCE [LARGE SCALE GENOMIC DNA]</scope>
    <source>
        <strain evidence="2">JCM 15548</strain>
    </source>
</reference>
<accession>A0A0E9LTS3</accession>
<dbReference type="RefSeq" id="WP_062122455.1">
    <property type="nucleotide sequence ID" value="NZ_BAZW01000004.1"/>
</dbReference>
<dbReference type="Pfam" id="PF00657">
    <property type="entry name" value="Lipase_GDSL"/>
    <property type="match status" value="1"/>
</dbReference>
<dbReference type="OrthoDB" id="9805821at2"/>
<dbReference type="EMBL" id="BAZW01000004">
    <property type="protein sequence ID" value="GAO28698.1"/>
    <property type="molecule type" value="Genomic_DNA"/>
</dbReference>
<dbReference type="AlphaFoldDB" id="A0A0E9LTS3"/>
<keyword evidence="1" id="KW-0472">Membrane</keyword>
<evidence type="ECO:0000313" key="2">
    <source>
        <dbReference type="EMBL" id="GAO28698.1"/>
    </source>
</evidence>
<name>A0A0E9LTS3_9BACT</name>
<protein>
    <recommendedName>
        <fullName evidence="4">G-D-S-L family lipolytic protein</fullName>
    </recommendedName>
</protein>
<keyword evidence="3" id="KW-1185">Reference proteome</keyword>
<dbReference type="InterPro" id="IPR036514">
    <property type="entry name" value="SGNH_hydro_sf"/>
</dbReference>
<organism evidence="2 3">
    <name type="scientific">Geofilum rubicundum JCM 15548</name>
    <dbReference type="NCBI Taxonomy" id="1236989"/>
    <lineage>
        <taxon>Bacteria</taxon>
        <taxon>Pseudomonadati</taxon>
        <taxon>Bacteroidota</taxon>
        <taxon>Bacteroidia</taxon>
        <taxon>Marinilabiliales</taxon>
        <taxon>Marinilabiliaceae</taxon>
        <taxon>Geofilum</taxon>
    </lineage>
</organism>
<dbReference type="GO" id="GO:0016788">
    <property type="term" value="F:hydrolase activity, acting on ester bonds"/>
    <property type="evidence" value="ECO:0007669"/>
    <property type="project" value="InterPro"/>
</dbReference>
<evidence type="ECO:0008006" key="4">
    <source>
        <dbReference type="Google" id="ProtNLM"/>
    </source>
</evidence>
<evidence type="ECO:0000313" key="3">
    <source>
        <dbReference type="Proteomes" id="UP000032900"/>
    </source>
</evidence>
<keyword evidence="1" id="KW-1133">Transmembrane helix</keyword>